<name>A0A2L2DNT7_MIMIV</name>
<evidence type="ECO:0000313" key="1">
    <source>
        <dbReference type="EMBL" id="AVG47814.1"/>
    </source>
</evidence>
<dbReference type="EMBL" id="MG602508">
    <property type="protein sequence ID" value="AVG47814.1"/>
    <property type="molecule type" value="Genomic_DNA"/>
</dbReference>
<sequence>MPYYLFYYGNYKKFKHIICYAKNKKKLYDYLINNVEKFLKFFQIIALSWNETYIELYDVLVKLAESKISDLNSDEIIKLLRNGLKKMDYNYFFDKIPDIGGQSYALEDVYFTGFKKIRSKNFLKIDENK</sequence>
<accession>A0A2L2DNT7</accession>
<organismHost>
    <name type="scientific">Acanthamoeba polyphaga</name>
    <name type="common">Amoeba</name>
    <dbReference type="NCBI Taxonomy" id="5757"/>
</organismHost>
<reference evidence="1" key="1">
    <citation type="journal article" date="2017" name="Front. Microbiol.">
        <title>Genome Characterization of the First Mimiviruses of Lineage C Isolated in Brazil.</title>
        <authorList>
            <person name="Assis F.L."/>
            <person name="Franco-Luiz A.P.M."/>
            <person name="Dos Santos R.N."/>
            <person name="Campos F.S."/>
            <person name="Dornas F.P."/>
            <person name="Borato P.V.M."/>
            <person name="Franco A.C."/>
            <person name="Abrahao J.S."/>
            <person name="Colson P."/>
            <person name="Scola B."/>
        </authorList>
    </citation>
    <scope>NUCLEOTIDE SEQUENCE [LARGE SCALE GENOMIC DNA]</scope>
</reference>
<proteinExistence type="predicted"/>
<dbReference type="Proteomes" id="UP000279644">
    <property type="component" value="Segment"/>
</dbReference>
<protein>
    <submittedName>
        <fullName evidence="1">Uncharacterized protein</fullName>
    </submittedName>
</protein>
<organism evidence="1">
    <name type="scientific">Acanthamoeba polyphaga mimivirus</name>
    <name type="common">APMV</name>
    <dbReference type="NCBI Taxonomy" id="212035"/>
    <lineage>
        <taxon>Viruses</taxon>
        <taxon>Varidnaviria</taxon>
        <taxon>Bamfordvirae</taxon>
        <taxon>Nucleocytoviricota</taxon>
        <taxon>Megaviricetes</taxon>
        <taxon>Imitervirales</taxon>
        <taxon>Mimiviridae</taxon>
        <taxon>Megamimivirinae</taxon>
        <taxon>Mimivirus</taxon>
        <taxon>Mimivirus bradfordmassiliense</taxon>
    </lineage>
</organism>